<evidence type="ECO:0000256" key="1">
    <source>
        <dbReference type="ARBA" id="ARBA00001163"/>
    </source>
</evidence>
<keyword evidence="6 8" id="KW-0456">Lyase</keyword>
<dbReference type="InterPro" id="IPR017580">
    <property type="entry name" value="OHCU_decarboxylase-1"/>
</dbReference>
<dbReference type="GO" id="GO:0051997">
    <property type="term" value="F:2-oxo-4-hydroxy-4-carboxy-5-ureidoimidazoline decarboxylase activity"/>
    <property type="evidence" value="ECO:0007669"/>
    <property type="project" value="UniProtKB-EC"/>
</dbReference>
<gene>
    <name evidence="8" type="primary">uraD</name>
    <name evidence="8" type="ORF">EA660_16325</name>
</gene>
<dbReference type="PANTHER" id="PTHR43466:SF1">
    <property type="entry name" value="2-OXO-4-HYDROXY-4-CARBOXY-5-UREIDOIMIDAZOLINE DECARBOXYLASE-RELATED"/>
    <property type="match status" value="1"/>
</dbReference>
<comment type="catalytic activity">
    <reaction evidence="1">
        <text>5-hydroxy-2-oxo-4-ureido-2,5-dihydro-1H-imidazole-5-carboxylate + H(+) = (S)-allantoin + CO2</text>
        <dbReference type="Rhea" id="RHEA:26301"/>
        <dbReference type="ChEBI" id="CHEBI:15378"/>
        <dbReference type="ChEBI" id="CHEBI:15678"/>
        <dbReference type="ChEBI" id="CHEBI:16526"/>
        <dbReference type="ChEBI" id="CHEBI:58639"/>
        <dbReference type="EC" id="4.1.1.97"/>
    </reaction>
</comment>
<dbReference type="PANTHER" id="PTHR43466">
    <property type="entry name" value="2-OXO-4-HYDROXY-4-CARBOXY-5-UREIDOIMIDAZOLINE DECARBOXYLASE-RELATED"/>
    <property type="match status" value="1"/>
</dbReference>
<evidence type="ECO:0000256" key="3">
    <source>
        <dbReference type="ARBA" id="ARBA00012257"/>
    </source>
</evidence>
<dbReference type="RefSeq" id="WP_130552523.1">
    <property type="nucleotide sequence ID" value="NZ_SHMC01000007.1"/>
</dbReference>
<proteinExistence type="predicted"/>
<dbReference type="InterPro" id="IPR018020">
    <property type="entry name" value="OHCU_decarboxylase"/>
</dbReference>
<dbReference type="OrthoDB" id="9800909at2"/>
<keyword evidence="4" id="KW-0659">Purine metabolism</keyword>
<evidence type="ECO:0000259" key="7">
    <source>
        <dbReference type="Pfam" id="PF09349"/>
    </source>
</evidence>
<dbReference type="SUPFAM" id="SSF158694">
    <property type="entry name" value="UraD-Like"/>
    <property type="match status" value="1"/>
</dbReference>
<dbReference type="Gene3D" id="1.10.3330.10">
    <property type="entry name" value="Oxo-4-hydroxy-4-carboxy-5-ureidoimidazoline decarboxylase"/>
    <property type="match status" value="1"/>
</dbReference>
<dbReference type="UniPathway" id="UPA00394">
    <property type="reaction ID" value="UER00652"/>
</dbReference>
<dbReference type="Pfam" id="PF09349">
    <property type="entry name" value="OHCU_decarbox"/>
    <property type="match status" value="1"/>
</dbReference>
<dbReference type="Proteomes" id="UP000292627">
    <property type="component" value="Unassembled WGS sequence"/>
</dbReference>
<evidence type="ECO:0000256" key="5">
    <source>
        <dbReference type="ARBA" id="ARBA00022793"/>
    </source>
</evidence>
<evidence type="ECO:0000256" key="2">
    <source>
        <dbReference type="ARBA" id="ARBA00004754"/>
    </source>
</evidence>
<comment type="caution">
    <text evidence="8">The sequence shown here is derived from an EMBL/GenBank/DDBJ whole genome shotgun (WGS) entry which is preliminary data.</text>
</comment>
<sequence length="169" mass="18334">MIALAELNALPRDAFIGALAGIFEHSPWVPAGVAATRPYPSREALHAAMCQVVREAGVEAQLGLIRAHPELAGKAAIAGELTAHSASEQRGAGLDQCTPAEYADLVELNRRYRERHGFPFILAVRGHTRASIIAALRQRVEQPTEVEIATCLEQIEKIARLRLDDLVAD</sequence>
<accession>A0A4Q8L701</accession>
<dbReference type="InterPro" id="IPR036778">
    <property type="entry name" value="OHCU_decarboxylase_sf"/>
</dbReference>
<evidence type="ECO:0000256" key="4">
    <source>
        <dbReference type="ARBA" id="ARBA00022631"/>
    </source>
</evidence>
<reference evidence="8 9" key="1">
    <citation type="submission" date="2019-02" db="EMBL/GenBank/DDBJ databases">
        <title>WGS of Pseudoxanthomonas species novum from clinical isolates.</title>
        <authorList>
            <person name="Bernier A.-M."/>
            <person name="Bernard K."/>
            <person name="Vachon A."/>
        </authorList>
    </citation>
    <scope>NUCLEOTIDE SEQUENCE [LARGE SCALE GENOMIC DNA]</scope>
    <source>
        <strain evidence="8 9">NML171200</strain>
    </source>
</reference>
<feature type="domain" description="Oxo-4-hydroxy-4-carboxy-5-ureidoimidazoline decarboxylase" evidence="7">
    <location>
        <begin position="8"/>
        <end position="164"/>
    </location>
</feature>
<dbReference type="EC" id="4.1.1.97" evidence="3"/>
<keyword evidence="5" id="KW-0210">Decarboxylase</keyword>
<dbReference type="GO" id="GO:0000255">
    <property type="term" value="P:allantoin metabolic process"/>
    <property type="evidence" value="ECO:0007669"/>
    <property type="project" value="InterPro"/>
</dbReference>
<dbReference type="NCBIfam" id="TIGR03164">
    <property type="entry name" value="UHCUDC"/>
    <property type="match status" value="1"/>
</dbReference>
<evidence type="ECO:0000256" key="6">
    <source>
        <dbReference type="ARBA" id="ARBA00023239"/>
    </source>
</evidence>
<protein>
    <recommendedName>
        <fullName evidence="3">2-oxo-4-hydroxy-4-carboxy-5-ureidoimidazoline decarboxylase</fullName>
        <ecNumber evidence="3">4.1.1.97</ecNumber>
    </recommendedName>
</protein>
<dbReference type="AlphaFoldDB" id="A0A4Q8L701"/>
<organism evidence="8 9">
    <name type="scientific">Pseudoxanthomonas winnipegensis</name>
    <dbReference type="NCBI Taxonomy" id="2480810"/>
    <lineage>
        <taxon>Bacteria</taxon>
        <taxon>Pseudomonadati</taxon>
        <taxon>Pseudomonadota</taxon>
        <taxon>Gammaproteobacteria</taxon>
        <taxon>Lysobacterales</taxon>
        <taxon>Lysobacteraceae</taxon>
        <taxon>Pseudoxanthomonas</taxon>
    </lineage>
</organism>
<dbReference type="GO" id="GO:0006144">
    <property type="term" value="P:purine nucleobase metabolic process"/>
    <property type="evidence" value="ECO:0007669"/>
    <property type="project" value="UniProtKB-KW"/>
</dbReference>
<evidence type="ECO:0000313" key="8">
    <source>
        <dbReference type="EMBL" id="TAA21920.1"/>
    </source>
</evidence>
<dbReference type="EMBL" id="SHMC01000007">
    <property type="protein sequence ID" value="TAA21920.1"/>
    <property type="molecule type" value="Genomic_DNA"/>
</dbReference>
<name>A0A4Q8L701_9GAMM</name>
<comment type="pathway">
    <text evidence="2">Purine metabolism; urate degradation; (S)-allantoin from urate: step 3/3.</text>
</comment>
<dbReference type="GO" id="GO:0019628">
    <property type="term" value="P:urate catabolic process"/>
    <property type="evidence" value="ECO:0007669"/>
    <property type="project" value="UniProtKB-UniPathway"/>
</dbReference>
<evidence type="ECO:0000313" key="9">
    <source>
        <dbReference type="Proteomes" id="UP000292627"/>
    </source>
</evidence>